<evidence type="ECO:0000259" key="2">
    <source>
        <dbReference type="Pfam" id="PF20974"/>
    </source>
</evidence>
<dbReference type="EMBL" id="KN727048">
    <property type="protein sequence ID" value="KIH66610.1"/>
    <property type="molecule type" value="Genomic_DNA"/>
</dbReference>
<dbReference type="OrthoDB" id="10250478at2759"/>
<dbReference type="SUPFAM" id="SSF50715">
    <property type="entry name" value="Ribosomal protein L25-like"/>
    <property type="match status" value="1"/>
</dbReference>
<name>A0A0C2GYM9_9BILA</name>
<evidence type="ECO:0000313" key="3">
    <source>
        <dbReference type="EMBL" id="KIH66610.1"/>
    </source>
</evidence>
<dbReference type="InterPro" id="IPR049437">
    <property type="entry name" value="tRNA-synt_1c_C2"/>
</dbReference>
<dbReference type="InterPro" id="IPR020056">
    <property type="entry name" value="Rbsml_bL25/Gln-tRNA_synth_N"/>
</dbReference>
<keyword evidence="1" id="KW-0648">Protein biosynthesis</keyword>
<gene>
    <name evidence="3" type="ORF">ANCDUO_03063</name>
</gene>
<evidence type="ECO:0000256" key="1">
    <source>
        <dbReference type="ARBA" id="ARBA00022917"/>
    </source>
</evidence>
<evidence type="ECO:0000313" key="4">
    <source>
        <dbReference type="Proteomes" id="UP000054047"/>
    </source>
</evidence>
<sequence length="122" mass="13797">MDTTGLNKNEEVSFFGHLELKASLLAWVHLLPALPHRKFVIKSGSAPHYISNNFISALIAEQELDSLTVLYTVLIDKSIAHSKVYDRYQFERVGYFSVDPDTVPGKHTTMLHFIVSRARSAH</sequence>
<keyword evidence="4" id="KW-1185">Reference proteome</keyword>
<proteinExistence type="predicted"/>
<reference evidence="3 4" key="1">
    <citation type="submission" date="2013-12" db="EMBL/GenBank/DDBJ databases">
        <title>Draft genome of the parsitic nematode Ancylostoma duodenale.</title>
        <authorList>
            <person name="Mitreva M."/>
        </authorList>
    </citation>
    <scope>NUCLEOTIDE SEQUENCE [LARGE SCALE GENOMIC DNA]</scope>
    <source>
        <strain evidence="3 4">Zhejiang</strain>
    </source>
</reference>
<dbReference type="Gene3D" id="2.40.240.10">
    <property type="entry name" value="Ribosomal Protein L25, Chain P"/>
    <property type="match status" value="1"/>
</dbReference>
<dbReference type="InterPro" id="IPR011035">
    <property type="entry name" value="Ribosomal_bL25/Gln-tRNA_synth"/>
</dbReference>
<dbReference type="Pfam" id="PF20974">
    <property type="entry name" value="tRNA-synt_1c_C2"/>
    <property type="match status" value="1"/>
</dbReference>
<dbReference type="Proteomes" id="UP000054047">
    <property type="component" value="Unassembled WGS sequence"/>
</dbReference>
<dbReference type="AlphaFoldDB" id="A0A0C2GYM9"/>
<protein>
    <recommendedName>
        <fullName evidence="2">tRNA synthetases class I (E and Q) anti-codon binding domain-containing protein</fullName>
    </recommendedName>
</protein>
<organism evidence="3 4">
    <name type="scientific">Ancylostoma duodenale</name>
    <dbReference type="NCBI Taxonomy" id="51022"/>
    <lineage>
        <taxon>Eukaryota</taxon>
        <taxon>Metazoa</taxon>
        <taxon>Ecdysozoa</taxon>
        <taxon>Nematoda</taxon>
        <taxon>Chromadorea</taxon>
        <taxon>Rhabditida</taxon>
        <taxon>Rhabditina</taxon>
        <taxon>Rhabditomorpha</taxon>
        <taxon>Strongyloidea</taxon>
        <taxon>Ancylostomatidae</taxon>
        <taxon>Ancylostomatinae</taxon>
        <taxon>Ancylostoma</taxon>
    </lineage>
</organism>
<accession>A0A0C2GYM9</accession>
<dbReference type="GO" id="GO:0006412">
    <property type="term" value="P:translation"/>
    <property type="evidence" value="ECO:0007669"/>
    <property type="project" value="UniProtKB-KW"/>
</dbReference>
<feature type="domain" description="tRNA synthetases class I (E and Q) anti-codon binding" evidence="2">
    <location>
        <begin position="65"/>
        <end position="99"/>
    </location>
</feature>